<organism evidence="2 3">
    <name type="scientific">Chionoecetes opilio</name>
    <name type="common">Atlantic snow crab</name>
    <name type="synonym">Cancer opilio</name>
    <dbReference type="NCBI Taxonomy" id="41210"/>
    <lineage>
        <taxon>Eukaryota</taxon>
        <taxon>Metazoa</taxon>
        <taxon>Ecdysozoa</taxon>
        <taxon>Arthropoda</taxon>
        <taxon>Crustacea</taxon>
        <taxon>Multicrustacea</taxon>
        <taxon>Malacostraca</taxon>
        <taxon>Eumalacostraca</taxon>
        <taxon>Eucarida</taxon>
        <taxon>Decapoda</taxon>
        <taxon>Pleocyemata</taxon>
        <taxon>Brachyura</taxon>
        <taxon>Eubrachyura</taxon>
        <taxon>Majoidea</taxon>
        <taxon>Majidae</taxon>
        <taxon>Chionoecetes</taxon>
    </lineage>
</organism>
<evidence type="ECO:0000313" key="3">
    <source>
        <dbReference type="Proteomes" id="UP000770661"/>
    </source>
</evidence>
<protein>
    <submittedName>
        <fullName evidence="2">Uncharacterized protein</fullName>
    </submittedName>
</protein>
<dbReference type="Proteomes" id="UP000770661">
    <property type="component" value="Unassembled WGS sequence"/>
</dbReference>
<evidence type="ECO:0000313" key="2">
    <source>
        <dbReference type="EMBL" id="KAG0721591.1"/>
    </source>
</evidence>
<sequence>MDCATKAQQPNYAYPCAQEHAPNGVLTHRKSLRKAERFRCAWGIIKSTRNIVDTRSEDQGDLPGEAERVAADCGEVKNSRGEHHGAAPREGSTQVLGDNIKFTVPKQAEKRIVQGEMKVEDEGRAGIKVGASGPLRLSTYPQKERSQSNNWFLASHPRRFPSCPRGLGPPVFSITNIPNPSGTPESGLGLPPGQNPARPRLSSPCLAPKRGAPPSISTVKPKGSIRPPTGSPMDFLKARGPAGSPGQAPPSPGPPKARARTRVLGSPW</sequence>
<reference evidence="2" key="1">
    <citation type="submission" date="2020-07" db="EMBL/GenBank/DDBJ databases">
        <title>The High-quality genome of the commercially important snow crab, Chionoecetes opilio.</title>
        <authorList>
            <person name="Jeong J.-H."/>
            <person name="Ryu S."/>
        </authorList>
    </citation>
    <scope>NUCLEOTIDE SEQUENCE</scope>
    <source>
        <strain evidence="2">MADBK_172401_WGS</strain>
        <tissue evidence="2">Digestive gland</tissue>
    </source>
</reference>
<feature type="region of interest" description="Disordered" evidence="1">
    <location>
        <begin position="136"/>
        <end position="155"/>
    </location>
</feature>
<proteinExistence type="predicted"/>
<feature type="compositionally biased region" description="Polar residues" evidence="1">
    <location>
        <begin position="173"/>
        <end position="184"/>
    </location>
</feature>
<dbReference type="EMBL" id="JACEEZ010010850">
    <property type="protein sequence ID" value="KAG0721591.1"/>
    <property type="molecule type" value="Genomic_DNA"/>
</dbReference>
<evidence type="ECO:0000256" key="1">
    <source>
        <dbReference type="SAM" id="MobiDB-lite"/>
    </source>
</evidence>
<name>A0A8J5CUY3_CHIOP</name>
<dbReference type="AlphaFoldDB" id="A0A8J5CUY3"/>
<gene>
    <name evidence="2" type="ORF">GWK47_046187</name>
</gene>
<accession>A0A8J5CUY3</accession>
<keyword evidence="3" id="KW-1185">Reference proteome</keyword>
<feature type="region of interest" description="Disordered" evidence="1">
    <location>
        <begin position="164"/>
        <end position="268"/>
    </location>
</feature>
<comment type="caution">
    <text evidence="2">The sequence shown here is derived from an EMBL/GenBank/DDBJ whole genome shotgun (WGS) entry which is preliminary data.</text>
</comment>